<reference evidence="1" key="1">
    <citation type="submission" date="2018-02" db="EMBL/GenBank/DDBJ databases">
        <title>Rhizophora mucronata_Transcriptome.</title>
        <authorList>
            <person name="Meera S.P."/>
            <person name="Sreeshan A."/>
            <person name="Augustine A."/>
        </authorList>
    </citation>
    <scope>NUCLEOTIDE SEQUENCE</scope>
    <source>
        <tissue evidence="1">Leaf</tissue>
    </source>
</reference>
<sequence>MHELQFKIDNFYFSLIKRFSTITTSSNEHTQCCRPHSTYLLNQQRSQKHQPRLDALNVDLDLHHPKF</sequence>
<evidence type="ECO:0000313" key="1">
    <source>
        <dbReference type="EMBL" id="MBW95067.1"/>
    </source>
</evidence>
<accession>A0A2P2JNM2</accession>
<dbReference type="EMBL" id="GGEC01014584">
    <property type="protein sequence ID" value="MBW95067.1"/>
    <property type="molecule type" value="Transcribed_RNA"/>
</dbReference>
<organism evidence="1">
    <name type="scientific">Rhizophora mucronata</name>
    <name type="common">Asiatic mangrove</name>
    <dbReference type="NCBI Taxonomy" id="61149"/>
    <lineage>
        <taxon>Eukaryota</taxon>
        <taxon>Viridiplantae</taxon>
        <taxon>Streptophyta</taxon>
        <taxon>Embryophyta</taxon>
        <taxon>Tracheophyta</taxon>
        <taxon>Spermatophyta</taxon>
        <taxon>Magnoliopsida</taxon>
        <taxon>eudicotyledons</taxon>
        <taxon>Gunneridae</taxon>
        <taxon>Pentapetalae</taxon>
        <taxon>rosids</taxon>
        <taxon>fabids</taxon>
        <taxon>Malpighiales</taxon>
        <taxon>Rhizophoraceae</taxon>
        <taxon>Rhizophora</taxon>
    </lineage>
</organism>
<name>A0A2P2JNM2_RHIMU</name>
<dbReference type="AlphaFoldDB" id="A0A2P2JNM2"/>
<proteinExistence type="predicted"/>
<protein>
    <submittedName>
        <fullName evidence="1">Uncharacterized protein</fullName>
    </submittedName>
</protein>